<proteinExistence type="inferred from homology"/>
<feature type="transmembrane region" description="Helical" evidence="7">
    <location>
        <begin position="460"/>
        <end position="482"/>
    </location>
</feature>
<feature type="transmembrane region" description="Helical" evidence="7">
    <location>
        <begin position="219"/>
        <end position="244"/>
    </location>
</feature>
<keyword evidence="6" id="KW-0769">Symport</keyword>
<feature type="transmembrane region" description="Helical" evidence="7">
    <location>
        <begin position="40"/>
        <end position="64"/>
    </location>
</feature>
<evidence type="ECO:0000256" key="1">
    <source>
        <dbReference type="ARBA" id="ARBA00004141"/>
    </source>
</evidence>
<dbReference type="AlphaFoldDB" id="A0A1G2FYK6"/>
<evidence type="ECO:0000256" key="2">
    <source>
        <dbReference type="ARBA" id="ARBA00022448"/>
    </source>
</evidence>
<dbReference type="SUPFAM" id="SSF161070">
    <property type="entry name" value="SNF-like"/>
    <property type="match status" value="1"/>
</dbReference>
<dbReference type="Pfam" id="PF00209">
    <property type="entry name" value="SNF"/>
    <property type="match status" value="2"/>
</dbReference>
<accession>A0A1G2FYK6</accession>
<dbReference type="Proteomes" id="UP000176700">
    <property type="component" value="Unassembled WGS sequence"/>
</dbReference>
<evidence type="ECO:0000256" key="5">
    <source>
        <dbReference type="ARBA" id="ARBA00023136"/>
    </source>
</evidence>
<organism evidence="8 9">
    <name type="scientific">Candidatus Ryanbacteria bacterium RIFCSPHIGHO2_01_45_13</name>
    <dbReference type="NCBI Taxonomy" id="1802112"/>
    <lineage>
        <taxon>Bacteria</taxon>
        <taxon>Candidatus Ryaniibacteriota</taxon>
    </lineage>
</organism>
<evidence type="ECO:0000256" key="6">
    <source>
        <dbReference type="RuleBase" id="RU003732"/>
    </source>
</evidence>
<dbReference type="NCBIfam" id="NF037979">
    <property type="entry name" value="Na_transp"/>
    <property type="match status" value="1"/>
</dbReference>
<keyword evidence="5 7" id="KW-0472">Membrane</keyword>
<keyword evidence="3 6" id="KW-0812">Transmembrane</keyword>
<gene>
    <name evidence="8" type="ORF">A2W41_00375</name>
</gene>
<evidence type="ECO:0000256" key="7">
    <source>
        <dbReference type="SAM" id="Phobius"/>
    </source>
</evidence>
<reference evidence="8 9" key="1">
    <citation type="journal article" date="2016" name="Nat. Commun.">
        <title>Thousands of microbial genomes shed light on interconnected biogeochemical processes in an aquifer system.</title>
        <authorList>
            <person name="Anantharaman K."/>
            <person name="Brown C.T."/>
            <person name="Hug L.A."/>
            <person name="Sharon I."/>
            <person name="Castelle C.J."/>
            <person name="Probst A.J."/>
            <person name="Thomas B.C."/>
            <person name="Singh A."/>
            <person name="Wilkins M.J."/>
            <person name="Karaoz U."/>
            <person name="Brodie E.L."/>
            <person name="Williams K.H."/>
            <person name="Hubbard S.S."/>
            <person name="Banfield J.F."/>
        </authorList>
    </citation>
    <scope>NUCLEOTIDE SEQUENCE [LARGE SCALE GENOMIC DNA]</scope>
</reference>
<protein>
    <recommendedName>
        <fullName evidence="6">Transporter</fullName>
    </recommendedName>
</protein>
<dbReference type="InterPro" id="IPR000175">
    <property type="entry name" value="Na/ntran_symport"/>
</dbReference>
<evidence type="ECO:0000313" key="8">
    <source>
        <dbReference type="EMBL" id="OGZ43136.1"/>
    </source>
</evidence>
<feature type="transmembrane region" description="Helical" evidence="7">
    <location>
        <begin position="428"/>
        <end position="448"/>
    </location>
</feature>
<feature type="transmembrane region" description="Helical" evidence="7">
    <location>
        <begin position="174"/>
        <end position="195"/>
    </location>
</feature>
<dbReference type="EMBL" id="MHNI01000011">
    <property type="protein sequence ID" value="OGZ43136.1"/>
    <property type="molecule type" value="Genomic_DNA"/>
</dbReference>
<comment type="similarity">
    <text evidence="6">Belongs to the sodium:neurotransmitter symporter (SNF) (TC 2.A.22) family.</text>
</comment>
<evidence type="ECO:0000256" key="3">
    <source>
        <dbReference type="ARBA" id="ARBA00022692"/>
    </source>
</evidence>
<dbReference type="PANTHER" id="PTHR11616">
    <property type="entry name" value="SODIUM/CHLORIDE DEPENDENT TRANSPORTER"/>
    <property type="match status" value="1"/>
</dbReference>
<comment type="caution">
    <text evidence="8">The sequence shown here is derived from an EMBL/GenBank/DDBJ whole genome shotgun (WGS) entry which is preliminary data.</text>
</comment>
<feature type="transmembrane region" description="Helical" evidence="7">
    <location>
        <begin position="145"/>
        <end position="162"/>
    </location>
</feature>
<feature type="transmembrane region" description="Helical" evidence="7">
    <location>
        <begin position="386"/>
        <end position="407"/>
    </location>
</feature>
<feature type="transmembrane region" description="Helical" evidence="7">
    <location>
        <begin position="297"/>
        <end position="330"/>
    </location>
</feature>
<dbReference type="GO" id="GO:0015293">
    <property type="term" value="F:symporter activity"/>
    <property type="evidence" value="ECO:0007669"/>
    <property type="project" value="UniProtKB-KW"/>
</dbReference>
<sequence length="495" mass="53962">MLQRQHWPSRWVFILAAIGSAAGLGNLWRFPFLAYEHGGAAFILVLVLANIVIGIPLLILEIGLGQMMQRAAPDAMGKIRKGFRYLGWLAITLGMMVLFYYMAVMSWSVNYFASAFTLAWGDDTVNFFLGDILNLSGGVNDIGGISWPVLSGLLFAWALVYFSVWKGVQSVSKVVVWTATLPFVILAILIVRALTLEGAGEGVSLFLVPNWSSLANPDLWIAAFSQVFFSLSLAFGIMIAYGSFNPKQTEITMSAVWVAVGNFLVSFMSGLVVFGTLGYMATQQGVPVTEAVTGGPALVFMIFPLAISLLPAFNALIAVLFFGMLLTLAIDSAFSLLEAFSAAFRDRYAAAPTKKIALLISLVGIAGGLLFTTHAGLYFLDIADHFIVNYGLVIMGILETVIVGWAWKGNKLLEFVNKTSTVKLGVSWNIAIKYITPIFLTILLIINLKNEFVTPYEGYPIWALVYIGALPIILSPFIAVLLDRLTTRKQAAVEE</sequence>
<evidence type="ECO:0000313" key="9">
    <source>
        <dbReference type="Proteomes" id="UP000176700"/>
    </source>
</evidence>
<comment type="subcellular location">
    <subcellularLocation>
        <location evidence="1">Membrane</location>
        <topology evidence="1">Multi-pass membrane protein</topology>
    </subcellularLocation>
</comment>
<evidence type="ECO:0000256" key="4">
    <source>
        <dbReference type="ARBA" id="ARBA00022989"/>
    </source>
</evidence>
<dbReference type="GO" id="GO:0035725">
    <property type="term" value="P:sodium ion transmembrane transport"/>
    <property type="evidence" value="ECO:0007669"/>
    <property type="project" value="TreeGrafter"/>
</dbReference>
<keyword evidence="4 7" id="KW-1133">Transmembrane helix</keyword>
<dbReference type="PRINTS" id="PR00176">
    <property type="entry name" value="NANEUSMPORT"/>
</dbReference>
<dbReference type="PROSITE" id="PS50267">
    <property type="entry name" value="NA_NEUROTRAN_SYMP_3"/>
    <property type="match status" value="1"/>
</dbReference>
<dbReference type="GO" id="GO:0005886">
    <property type="term" value="C:plasma membrane"/>
    <property type="evidence" value="ECO:0007669"/>
    <property type="project" value="TreeGrafter"/>
</dbReference>
<dbReference type="PANTHER" id="PTHR11616:SF240">
    <property type="entry name" value="BLOATED TUBULES, ISOFORM B-RELATED"/>
    <property type="match status" value="1"/>
</dbReference>
<keyword evidence="2 6" id="KW-0813">Transport</keyword>
<dbReference type="InterPro" id="IPR037272">
    <property type="entry name" value="SNS_sf"/>
</dbReference>
<feature type="transmembrane region" description="Helical" evidence="7">
    <location>
        <begin position="12"/>
        <end position="28"/>
    </location>
</feature>
<feature type="transmembrane region" description="Helical" evidence="7">
    <location>
        <begin position="85"/>
        <end position="103"/>
    </location>
</feature>
<dbReference type="PROSITE" id="PS00610">
    <property type="entry name" value="NA_NEUROTRAN_SYMP_1"/>
    <property type="match status" value="1"/>
</dbReference>
<feature type="transmembrane region" description="Helical" evidence="7">
    <location>
        <begin position="256"/>
        <end position="277"/>
    </location>
</feature>
<name>A0A1G2FYK6_9BACT</name>
<feature type="transmembrane region" description="Helical" evidence="7">
    <location>
        <begin position="356"/>
        <end position="380"/>
    </location>
</feature>